<keyword evidence="3" id="KW-1185">Reference proteome</keyword>
<feature type="transmembrane region" description="Helical" evidence="1">
    <location>
        <begin position="148"/>
        <end position="169"/>
    </location>
</feature>
<reference evidence="3" key="1">
    <citation type="submission" date="2010-08" db="EMBL/GenBank/DDBJ databases">
        <authorList>
            <consortium name="Caenorhabditis japonica Sequencing Consortium"/>
            <person name="Wilson R.K."/>
        </authorList>
    </citation>
    <scope>NUCLEOTIDE SEQUENCE [LARGE SCALE GENOMIC DNA]</scope>
    <source>
        <strain evidence="3">DF5081</strain>
    </source>
</reference>
<dbReference type="AlphaFoldDB" id="A0A8R1HIY6"/>
<dbReference type="Proteomes" id="UP000005237">
    <property type="component" value="Unassembled WGS sequence"/>
</dbReference>
<feature type="transmembrane region" description="Helical" evidence="1">
    <location>
        <begin position="294"/>
        <end position="318"/>
    </location>
</feature>
<feature type="transmembrane region" description="Helical" evidence="1">
    <location>
        <begin position="192"/>
        <end position="214"/>
    </location>
</feature>
<keyword evidence="1" id="KW-0472">Membrane</keyword>
<dbReference type="PANTHER" id="PTHR34492:SF2">
    <property type="entry name" value="G PROTEIN-COUPLED RECEPTOR"/>
    <property type="match status" value="1"/>
</dbReference>
<feature type="transmembrane region" description="Helical" evidence="1">
    <location>
        <begin position="92"/>
        <end position="113"/>
    </location>
</feature>
<evidence type="ECO:0000313" key="2">
    <source>
        <dbReference type="EnsemblMetazoa" id="CJA00543.1"/>
    </source>
</evidence>
<reference evidence="2" key="2">
    <citation type="submission" date="2022-06" db="UniProtKB">
        <authorList>
            <consortium name="EnsemblMetazoa"/>
        </authorList>
    </citation>
    <scope>IDENTIFICATION</scope>
    <source>
        <strain evidence="2">DF5081</strain>
    </source>
</reference>
<name>A0A8R1HIY6_CAEJA</name>
<feature type="transmembrane region" description="Helical" evidence="1">
    <location>
        <begin position="54"/>
        <end position="72"/>
    </location>
</feature>
<evidence type="ECO:0000256" key="1">
    <source>
        <dbReference type="SAM" id="Phobius"/>
    </source>
</evidence>
<feature type="transmembrane region" description="Helical" evidence="1">
    <location>
        <begin position="268"/>
        <end position="288"/>
    </location>
</feature>
<dbReference type="PANTHER" id="PTHR34492">
    <property type="entry name" value="GUSTATORY RECEPTOR FAMILY"/>
    <property type="match status" value="1"/>
</dbReference>
<evidence type="ECO:0008006" key="4">
    <source>
        <dbReference type="Google" id="ProtNLM"/>
    </source>
</evidence>
<proteinExistence type="predicted"/>
<accession>A0A8R1HIY6</accession>
<sequence>MELDEVLITMTGSNSNKKEQEAQTALLEPHFASNVFGLARVMCIDLRRPGTLRIFNGVVTSVMFFLATYTIGYNIRITFLSRHLSAELASQLLIILWAIQSLISMGFLVYWQLYGHLSEFRTKLALCQSLRGLSSPRGQKYERRTNRFFYFTVFLTCSVTVVLAAKYHLEEKHTKFQEQQSYIFYYPTLRPLYTLITTYLYIVFNMTLFVLIMYTNSTYLEMRYFNDQLSEFDGSCGTEHAKKELLQYLEVYSDLCSVIRHLDQIFRLYTFIMIVITVPSMIFTLMMMNHRIHSLIDLFLCMPTIGLCAFSFCAVTIAPARLHDEISRTKGHLCQNRSIWFPYRKEVYLIANTLTSHMEQFDLGVSVWGFAVLSRPLILGRPP</sequence>
<keyword evidence="1" id="KW-0812">Transmembrane</keyword>
<keyword evidence="1" id="KW-1133">Transmembrane helix</keyword>
<dbReference type="InterPro" id="IPR004950">
    <property type="entry name" value="DUF267_CAE_spp"/>
</dbReference>
<protein>
    <recommendedName>
        <fullName evidence="4">Gustatory receptor</fullName>
    </recommendedName>
</protein>
<organism evidence="2 3">
    <name type="scientific">Caenorhabditis japonica</name>
    <dbReference type="NCBI Taxonomy" id="281687"/>
    <lineage>
        <taxon>Eukaryota</taxon>
        <taxon>Metazoa</taxon>
        <taxon>Ecdysozoa</taxon>
        <taxon>Nematoda</taxon>
        <taxon>Chromadorea</taxon>
        <taxon>Rhabditida</taxon>
        <taxon>Rhabditina</taxon>
        <taxon>Rhabditomorpha</taxon>
        <taxon>Rhabditoidea</taxon>
        <taxon>Rhabditidae</taxon>
        <taxon>Peloderinae</taxon>
        <taxon>Caenorhabditis</taxon>
    </lineage>
</organism>
<evidence type="ECO:0000313" key="3">
    <source>
        <dbReference type="Proteomes" id="UP000005237"/>
    </source>
</evidence>
<dbReference type="Pfam" id="PF03268">
    <property type="entry name" value="DUF267"/>
    <property type="match status" value="1"/>
</dbReference>
<dbReference type="EnsemblMetazoa" id="CJA00543.1">
    <property type="protein sequence ID" value="CJA00543.1"/>
    <property type="gene ID" value="WBGene00119747"/>
</dbReference>